<dbReference type="EMBL" id="JAKREW010000003">
    <property type="protein sequence ID" value="MCG7504492.1"/>
    <property type="molecule type" value="Genomic_DNA"/>
</dbReference>
<dbReference type="Proteomes" id="UP001201701">
    <property type="component" value="Unassembled WGS sequence"/>
</dbReference>
<dbReference type="SUPFAM" id="SSF51735">
    <property type="entry name" value="NAD(P)-binding Rossmann-fold domains"/>
    <property type="match status" value="1"/>
</dbReference>
<dbReference type="InterPro" id="IPR051783">
    <property type="entry name" value="NAD(P)-dependent_oxidoreduct"/>
</dbReference>
<evidence type="ECO:0000313" key="3">
    <source>
        <dbReference type="Proteomes" id="UP001201701"/>
    </source>
</evidence>
<protein>
    <submittedName>
        <fullName evidence="2">NAD-dependent epimerase/dehydratase family protein</fullName>
    </submittedName>
</protein>
<evidence type="ECO:0000313" key="2">
    <source>
        <dbReference type="EMBL" id="MCG7504492.1"/>
    </source>
</evidence>
<evidence type="ECO:0000259" key="1">
    <source>
        <dbReference type="Pfam" id="PF01370"/>
    </source>
</evidence>
<feature type="domain" description="NAD-dependent epimerase/dehydratase" evidence="1">
    <location>
        <begin position="4"/>
        <end position="214"/>
    </location>
</feature>
<reference evidence="2 3" key="1">
    <citation type="submission" date="2022-02" db="EMBL/GenBank/DDBJ databases">
        <title>Draft genome sequence of Mezorhizobium retamae strain IRAMC:0171 isolated from Retama raetam nodules.</title>
        <authorList>
            <person name="Bengaied R."/>
            <person name="Sbissi I."/>
            <person name="Huber K."/>
            <person name="Ghodbane F."/>
            <person name="Nouioui I."/>
            <person name="Tarhouni M."/>
            <person name="Gtari M."/>
        </authorList>
    </citation>
    <scope>NUCLEOTIDE SEQUENCE [LARGE SCALE GENOMIC DNA]</scope>
    <source>
        <strain evidence="2 3">IRAMC:0171</strain>
    </source>
</reference>
<gene>
    <name evidence="2" type="ORF">L4923_05600</name>
</gene>
<dbReference type="Gene3D" id="3.40.50.720">
    <property type="entry name" value="NAD(P)-binding Rossmann-like Domain"/>
    <property type="match status" value="1"/>
</dbReference>
<accession>A0ABS9QAQ6</accession>
<comment type="caution">
    <text evidence="2">The sequence shown here is derived from an EMBL/GenBank/DDBJ whole genome shotgun (WGS) entry which is preliminary data.</text>
</comment>
<sequence length="321" mass="34517">MTSIAILGANGRLGRAVGRAFVQAGYDVRGITRSGRLPADLAGATGIAANALDREALIRATAGVDIVFHGLNPIYSDWSTVLPMAENVVAACEANGAVLLFPGNVYNYGSPVPEMITEDAPIKPTTEKGRIRVAVEDLLRAEADAGRLRTILLRAGDFFGGTGTGSWFDLVMVSKIEKGVYTAAGPVDIVHEWAYLPDLADAFVALADRLDQLGDYENLHFPGHAISDLEMKAALERAVGRKLGLASMPWWVFKVAAPFIPMWKAIVQMSYLRFEPHRLVSGRLEGLIGHIPHTPLDRAVAEALTDLGIPVASLPERREAA</sequence>
<name>A0ABS9QAQ6_9HYPH</name>
<dbReference type="InterPro" id="IPR001509">
    <property type="entry name" value="Epimerase_deHydtase"/>
</dbReference>
<keyword evidence="3" id="KW-1185">Reference proteome</keyword>
<dbReference type="RefSeq" id="WP_239362670.1">
    <property type="nucleotide sequence ID" value="NZ_JAKREW010000003.1"/>
</dbReference>
<dbReference type="InterPro" id="IPR036291">
    <property type="entry name" value="NAD(P)-bd_dom_sf"/>
</dbReference>
<organism evidence="2 3">
    <name type="scientific">Mesorhizobium retamae</name>
    <dbReference type="NCBI Taxonomy" id="2912854"/>
    <lineage>
        <taxon>Bacteria</taxon>
        <taxon>Pseudomonadati</taxon>
        <taxon>Pseudomonadota</taxon>
        <taxon>Alphaproteobacteria</taxon>
        <taxon>Hyphomicrobiales</taxon>
        <taxon>Phyllobacteriaceae</taxon>
        <taxon>Mesorhizobium</taxon>
    </lineage>
</organism>
<dbReference type="Pfam" id="PF01370">
    <property type="entry name" value="Epimerase"/>
    <property type="match status" value="1"/>
</dbReference>
<dbReference type="PANTHER" id="PTHR48079">
    <property type="entry name" value="PROTEIN YEEZ"/>
    <property type="match status" value="1"/>
</dbReference>
<proteinExistence type="predicted"/>
<dbReference type="PANTHER" id="PTHR48079:SF6">
    <property type="entry name" value="NAD(P)-BINDING DOMAIN-CONTAINING PROTEIN-RELATED"/>
    <property type="match status" value="1"/>
</dbReference>